<comment type="similarity">
    <text evidence="1">Belongs to the multicopper oxidase family.</text>
</comment>
<dbReference type="InterPro" id="IPR034271">
    <property type="entry name" value="CuRO_2_AO-like"/>
</dbReference>
<evidence type="ECO:0000313" key="7">
    <source>
        <dbReference type="Proteomes" id="UP000001514"/>
    </source>
</evidence>
<dbReference type="InterPro" id="IPR034273">
    <property type="entry name" value="CuRO_1_AAO-like"/>
</dbReference>
<dbReference type="Pfam" id="PF07731">
    <property type="entry name" value="Cu-oxidase_2"/>
    <property type="match status" value="1"/>
</dbReference>
<evidence type="ECO:0000259" key="3">
    <source>
        <dbReference type="Pfam" id="PF00394"/>
    </source>
</evidence>
<dbReference type="InterPro" id="IPR045087">
    <property type="entry name" value="Cu-oxidase_fam"/>
</dbReference>
<dbReference type="OMA" id="FWAREYL"/>
<dbReference type="HOGENOM" id="CLU_022744_2_0_1"/>
<dbReference type="InterPro" id="IPR001117">
    <property type="entry name" value="Cu-oxidase_2nd"/>
</dbReference>
<evidence type="ECO:0008006" key="8">
    <source>
        <dbReference type="Google" id="ProtNLM"/>
    </source>
</evidence>
<dbReference type="AlphaFoldDB" id="D8RF19"/>
<dbReference type="FunCoup" id="D8RF19">
    <property type="interactions" value="979"/>
</dbReference>
<evidence type="ECO:0000256" key="2">
    <source>
        <dbReference type="SAM" id="SignalP"/>
    </source>
</evidence>
<dbReference type="GO" id="GO:0005507">
    <property type="term" value="F:copper ion binding"/>
    <property type="evidence" value="ECO:0007669"/>
    <property type="project" value="InterPro"/>
</dbReference>
<dbReference type="Pfam" id="PF07732">
    <property type="entry name" value="Cu-oxidase_3"/>
    <property type="match status" value="1"/>
</dbReference>
<feature type="signal peptide" evidence="2">
    <location>
        <begin position="1"/>
        <end position="23"/>
    </location>
</feature>
<feature type="domain" description="Plastocyanin-like" evidence="5">
    <location>
        <begin position="35"/>
        <end position="147"/>
    </location>
</feature>
<dbReference type="Pfam" id="PF00394">
    <property type="entry name" value="Cu-oxidase"/>
    <property type="match status" value="1"/>
</dbReference>
<accession>D8RF19</accession>
<dbReference type="OrthoDB" id="2121828at2759"/>
<dbReference type="CDD" id="cd13894">
    <property type="entry name" value="CuRO_3_AAO_like_1"/>
    <property type="match status" value="1"/>
</dbReference>
<name>D8RF19_SELML</name>
<sequence>MARPALLLNAALVACALVLVARAGDPYQFHDWNVSFVNTSPLGVNQRVIAINGQFPGPELETTTNNNVVINLRNSLDEPLLLTWNGLQLRRDSWQDGTLGTNCPIMPGQNWTYQFQAKDQIGTFSYFPSLLLQRAAGGYGGIRIHNRAVIPVPFAPPFAELTVLIGDWYKFNHTQLRAALDRGEMIGKGDGVLINGRGPYGTTLTVQPGKTYRLRISNVGSVSSLNFRIQGHKMKLVETEGSYTAQALYDSLDVHVGQSYSVLITTDQSPKDFYIMATSRFSLPELTGVAVLHYTNSFSRVSGPFPAGPAVGDINFSFNQARTIKWNLTAGAARPNPQGSFHYGLINISKTVKLANSAPAINGKQRFAVNGISYMHPGTPLKLADFYKIGGVFSPNSIPDYPDGRSPYNGASVLSGTYRSFMEIIFQNNENPVQSWHIDGYAFFVVGMGPGDWTTSSRLTYNLVDAVARSTVQVYAKSWTAIMLELDNVGMWNVRSQNVIRQYLGQEFYMRVVNPEDPNGINEPIPQNVLLCGKAKK</sequence>
<dbReference type="Proteomes" id="UP000001514">
    <property type="component" value="Unassembled WGS sequence"/>
</dbReference>
<dbReference type="CDD" id="cd13846">
    <property type="entry name" value="CuRO_1_AAO_like_1"/>
    <property type="match status" value="1"/>
</dbReference>
<dbReference type="EMBL" id="GL377578">
    <property type="protein sequence ID" value="EFJ29039.1"/>
    <property type="molecule type" value="Genomic_DNA"/>
</dbReference>
<dbReference type="Gene3D" id="2.60.40.420">
    <property type="entry name" value="Cupredoxins - blue copper proteins"/>
    <property type="match status" value="3"/>
</dbReference>
<organism evidence="7">
    <name type="scientific">Selaginella moellendorffii</name>
    <name type="common">Spikemoss</name>
    <dbReference type="NCBI Taxonomy" id="88036"/>
    <lineage>
        <taxon>Eukaryota</taxon>
        <taxon>Viridiplantae</taxon>
        <taxon>Streptophyta</taxon>
        <taxon>Embryophyta</taxon>
        <taxon>Tracheophyta</taxon>
        <taxon>Lycopodiopsida</taxon>
        <taxon>Selaginellales</taxon>
        <taxon>Selaginellaceae</taxon>
        <taxon>Selaginella</taxon>
    </lineage>
</organism>
<dbReference type="InParanoid" id="D8RF19"/>
<dbReference type="PANTHER" id="PTHR11709">
    <property type="entry name" value="MULTI-COPPER OXIDASE"/>
    <property type="match status" value="1"/>
</dbReference>
<dbReference type="InterPro" id="IPR011707">
    <property type="entry name" value="Cu-oxidase-like_N"/>
</dbReference>
<feature type="domain" description="Plastocyanin-like" evidence="4">
    <location>
        <begin position="379"/>
        <end position="516"/>
    </location>
</feature>
<dbReference type="PROSITE" id="PS51257">
    <property type="entry name" value="PROKAR_LIPOPROTEIN"/>
    <property type="match status" value="1"/>
</dbReference>
<gene>
    <name evidence="6" type="ORF">SELMODRAFT_410532</name>
</gene>
<feature type="chain" id="PRO_5003121755" description="L-ascorbate oxidase" evidence="2">
    <location>
        <begin position="24"/>
        <end position="537"/>
    </location>
</feature>
<dbReference type="KEGG" id="smo:SELMODRAFT_410532"/>
<dbReference type="PANTHER" id="PTHR11709:SF90">
    <property type="entry name" value="OS07G0510900 PROTEIN"/>
    <property type="match status" value="1"/>
</dbReference>
<evidence type="ECO:0000256" key="1">
    <source>
        <dbReference type="ARBA" id="ARBA00010609"/>
    </source>
</evidence>
<dbReference type="CDD" id="cd13872">
    <property type="entry name" value="CuRO_2_AAO_like_1"/>
    <property type="match status" value="1"/>
</dbReference>
<keyword evidence="7" id="KW-1185">Reference proteome</keyword>
<evidence type="ECO:0000259" key="5">
    <source>
        <dbReference type="Pfam" id="PF07732"/>
    </source>
</evidence>
<proteinExistence type="inferred from homology"/>
<protein>
    <recommendedName>
        <fullName evidence="8">L-ascorbate oxidase</fullName>
    </recommendedName>
</protein>
<dbReference type="InterPro" id="IPR034275">
    <property type="entry name" value="CuRO_3_AO-like"/>
</dbReference>
<dbReference type="FunFam" id="2.60.40.420:FF:000012">
    <property type="entry name" value="Monocopper oxidase-like protein"/>
    <property type="match status" value="1"/>
</dbReference>
<dbReference type="GO" id="GO:0016491">
    <property type="term" value="F:oxidoreductase activity"/>
    <property type="evidence" value="ECO:0000318"/>
    <property type="project" value="GO_Central"/>
</dbReference>
<dbReference type="InterPro" id="IPR011706">
    <property type="entry name" value="Cu-oxidase_C"/>
</dbReference>
<dbReference type="SUPFAM" id="SSF49503">
    <property type="entry name" value="Cupredoxins"/>
    <property type="match status" value="3"/>
</dbReference>
<feature type="domain" description="Plastocyanin-like" evidence="3">
    <location>
        <begin position="161"/>
        <end position="296"/>
    </location>
</feature>
<reference evidence="6 7" key="1">
    <citation type="journal article" date="2011" name="Science">
        <title>The Selaginella genome identifies genetic changes associated with the evolution of vascular plants.</title>
        <authorList>
            <person name="Banks J.A."/>
            <person name="Nishiyama T."/>
            <person name="Hasebe M."/>
            <person name="Bowman J.L."/>
            <person name="Gribskov M."/>
            <person name="dePamphilis C."/>
            <person name="Albert V.A."/>
            <person name="Aono N."/>
            <person name="Aoyama T."/>
            <person name="Ambrose B.A."/>
            <person name="Ashton N.W."/>
            <person name="Axtell M.J."/>
            <person name="Barker E."/>
            <person name="Barker M.S."/>
            <person name="Bennetzen J.L."/>
            <person name="Bonawitz N.D."/>
            <person name="Chapple C."/>
            <person name="Cheng C."/>
            <person name="Correa L.G."/>
            <person name="Dacre M."/>
            <person name="DeBarry J."/>
            <person name="Dreyer I."/>
            <person name="Elias M."/>
            <person name="Engstrom E.M."/>
            <person name="Estelle M."/>
            <person name="Feng L."/>
            <person name="Finet C."/>
            <person name="Floyd S.K."/>
            <person name="Frommer W.B."/>
            <person name="Fujita T."/>
            <person name="Gramzow L."/>
            <person name="Gutensohn M."/>
            <person name="Harholt J."/>
            <person name="Hattori M."/>
            <person name="Heyl A."/>
            <person name="Hirai T."/>
            <person name="Hiwatashi Y."/>
            <person name="Ishikawa M."/>
            <person name="Iwata M."/>
            <person name="Karol K.G."/>
            <person name="Koehler B."/>
            <person name="Kolukisaoglu U."/>
            <person name="Kubo M."/>
            <person name="Kurata T."/>
            <person name="Lalonde S."/>
            <person name="Li K."/>
            <person name="Li Y."/>
            <person name="Litt A."/>
            <person name="Lyons E."/>
            <person name="Manning G."/>
            <person name="Maruyama T."/>
            <person name="Michael T.P."/>
            <person name="Mikami K."/>
            <person name="Miyazaki S."/>
            <person name="Morinaga S."/>
            <person name="Murata T."/>
            <person name="Mueller-Roeber B."/>
            <person name="Nelson D.R."/>
            <person name="Obara M."/>
            <person name="Oguri Y."/>
            <person name="Olmstead R.G."/>
            <person name="Onodera N."/>
            <person name="Petersen B.L."/>
            <person name="Pils B."/>
            <person name="Prigge M."/>
            <person name="Rensing S.A."/>
            <person name="Riano-Pachon D.M."/>
            <person name="Roberts A.W."/>
            <person name="Sato Y."/>
            <person name="Scheller H.V."/>
            <person name="Schulz B."/>
            <person name="Schulz C."/>
            <person name="Shakirov E.V."/>
            <person name="Shibagaki N."/>
            <person name="Shinohara N."/>
            <person name="Shippen D.E."/>
            <person name="Soerensen I."/>
            <person name="Sotooka R."/>
            <person name="Sugimoto N."/>
            <person name="Sugita M."/>
            <person name="Sumikawa N."/>
            <person name="Tanurdzic M."/>
            <person name="Theissen G."/>
            <person name="Ulvskov P."/>
            <person name="Wakazuki S."/>
            <person name="Weng J.K."/>
            <person name="Willats W.W."/>
            <person name="Wipf D."/>
            <person name="Wolf P.G."/>
            <person name="Yang L."/>
            <person name="Zimmer A.D."/>
            <person name="Zhu Q."/>
            <person name="Mitros T."/>
            <person name="Hellsten U."/>
            <person name="Loque D."/>
            <person name="Otillar R."/>
            <person name="Salamov A."/>
            <person name="Schmutz J."/>
            <person name="Shapiro H."/>
            <person name="Lindquist E."/>
            <person name="Lucas S."/>
            <person name="Rokhsar D."/>
            <person name="Grigoriev I.V."/>
        </authorList>
    </citation>
    <scope>NUCLEOTIDE SEQUENCE [LARGE SCALE GENOMIC DNA]</scope>
</reference>
<dbReference type="eggNOG" id="KOG1263">
    <property type="taxonomic scope" value="Eukaryota"/>
</dbReference>
<dbReference type="Gramene" id="EFJ29039">
    <property type="protein sequence ID" value="EFJ29039"/>
    <property type="gene ID" value="SELMODRAFT_410532"/>
</dbReference>
<keyword evidence="2" id="KW-0732">Signal</keyword>
<evidence type="ECO:0000313" key="6">
    <source>
        <dbReference type="EMBL" id="EFJ29039.1"/>
    </source>
</evidence>
<dbReference type="InterPro" id="IPR008972">
    <property type="entry name" value="Cupredoxin"/>
</dbReference>
<evidence type="ECO:0000259" key="4">
    <source>
        <dbReference type="Pfam" id="PF07731"/>
    </source>
</evidence>